<sequence>MAESRLADDIPRSLASEKAAEYKYRFIYCLFVVVLAMMVSTARAKICVCPRIYMPLCAGRRTFDNRCLLDCENVQRARSQKQILEVTCDDSCESCY</sequence>
<dbReference type="InterPro" id="IPR002350">
    <property type="entry name" value="Kazal_dom"/>
</dbReference>
<accession>A0A4C1TT49</accession>
<dbReference type="SUPFAM" id="SSF100895">
    <property type="entry name" value="Kazal-type serine protease inhibitors"/>
    <property type="match status" value="1"/>
</dbReference>
<feature type="transmembrane region" description="Helical" evidence="1">
    <location>
        <begin position="26"/>
        <end position="44"/>
    </location>
</feature>
<keyword evidence="4" id="KW-1185">Reference proteome</keyword>
<name>A0A4C1TT49_EUMVA</name>
<keyword evidence="1" id="KW-0812">Transmembrane</keyword>
<organism evidence="3 4">
    <name type="scientific">Eumeta variegata</name>
    <name type="common">Bagworm moth</name>
    <name type="synonym">Eumeta japonica</name>
    <dbReference type="NCBI Taxonomy" id="151549"/>
    <lineage>
        <taxon>Eukaryota</taxon>
        <taxon>Metazoa</taxon>
        <taxon>Ecdysozoa</taxon>
        <taxon>Arthropoda</taxon>
        <taxon>Hexapoda</taxon>
        <taxon>Insecta</taxon>
        <taxon>Pterygota</taxon>
        <taxon>Neoptera</taxon>
        <taxon>Endopterygota</taxon>
        <taxon>Lepidoptera</taxon>
        <taxon>Glossata</taxon>
        <taxon>Ditrysia</taxon>
        <taxon>Tineoidea</taxon>
        <taxon>Psychidae</taxon>
        <taxon>Oiketicinae</taxon>
        <taxon>Eumeta</taxon>
    </lineage>
</organism>
<evidence type="ECO:0000313" key="4">
    <source>
        <dbReference type="Proteomes" id="UP000299102"/>
    </source>
</evidence>
<feature type="domain" description="Kazal-like" evidence="2">
    <location>
        <begin position="45"/>
        <end position="77"/>
    </location>
</feature>
<evidence type="ECO:0000259" key="2">
    <source>
        <dbReference type="Pfam" id="PF00050"/>
    </source>
</evidence>
<keyword evidence="1" id="KW-0472">Membrane</keyword>
<reference evidence="3 4" key="1">
    <citation type="journal article" date="2019" name="Commun. Biol.">
        <title>The bagworm genome reveals a unique fibroin gene that provides high tensile strength.</title>
        <authorList>
            <person name="Kono N."/>
            <person name="Nakamura H."/>
            <person name="Ohtoshi R."/>
            <person name="Tomita M."/>
            <person name="Numata K."/>
            <person name="Arakawa K."/>
        </authorList>
    </citation>
    <scope>NUCLEOTIDE SEQUENCE [LARGE SCALE GENOMIC DNA]</scope>
</reference>
<evidence type="ECO:0000256" key="1">
    <source>
        <dbReference type="SAM" id="Phobius"/>
    </source>
</evidence>
<gene>
    <name evidence="3" type="ORF">EVAR_17309_1</name>
</gene>
<protein>
    <recommendedName>
        <fullName evidence="2">Kazal-like domain-containing protein</fullName>
    </recommendedName>
</protein>
<dbReference type="AlphaFoldDB" id="A0A4C1TT49"/>
<dbReference type="Gene3D" id="3.30.60.30">
    <property type="match status" value="1"/>
</dbReference>
<dbReference type="OrthoDB" id="328123at2759"/>
<dbReference type="InterPro" id="IPR036058">
    <property type="entry name" value="Kazal_dom_sf"/>
</dbReference>
<proteinExistence type="predicted"/>
<dbReference type="EMBL" id="BGZK01000085">
    <property type="protein sequence ID" value="GBP17190.1"/>
    <property type="molecule type" value="Genomic_DNA"/>
</dbReference>
<comment type="caution">
    <text evidence="3">The sequence shown here is derived from an EMBL/GenBank/DDBJ whole genome shotgun (WGS) entry which is preliminary data.</text>
</comment>
<dbReference type="Proteomes" id="UP000299102">
    <property type="component" value="Unassembled WGS sequence"/>
</dbReference>
<dbReference type="Pfam" id="PF00050">
    <property type="entry name" value="Kazal_1"/>
    <property type="match status" value="1"/>
</dbReference>
<keyword evidence="1" id="KW-1133">Transmembrane helix</keyword>
<evidence type="ECO:0000313" key="3">
    <source>
        <dbReference type="EMBL" id="GBP17190.1"/>
    </source>
</evidence>